<keyword evidence="2" id="KW-1133">Transmembrane helix</keyword>
<evidence type="ECO:0000313" key="5">
    <source>
        <dbReference type="EMBL" id="KAF5899872.1"/>
    </source>
</evidence>
<evidence type="ECO:0000259" key="4">
    <source>
        <dbReference type="PROSITE" id="PS50835"/>
    </source>
</evidence>
<feature type="signal peptide" evidence="3">
    <location>
        <begin position="1"/>
        <end position="21"/>
    </location>
</feature>
<dbReference type="InterPro" id="IPR036179">
    <property type="entry name" value="Ig-like_dom_sf"/>
</dbReference>
<feature type="chain" id="PRO_5035265648" evidence="3">
    <location>
        <begin position="22"/>
        <end position="342"/>
    </location>
</feature>
<feature type="non-terminal residue" evidence="5">
    <location>
        <position position="342"/>
    </location>
</feature>
<protein>
    <submittedName>
        <fullName evidence="5">High affinity cGMP-specific 3, 5 -cyclic phosphodiesterase 9A-like protein</fullName>
    </submittedName>
</protein>
<organism evidence="5 6">
    <name type="scientific">Clarias magur</name>
    <name type="common">Asian catfish</name>
    <name type="synonym">Macropteronotus magur</name>
    <dbReference type="NCBI Taxonomy" id="1594786"/>
    <lineage>
        <taxon>Eukaryota</taxon>
        <taxon>Metazoa</taxon>
        <taxon>Chordata</taxon>
        <taxon>Craniata</taxon>
        <taxon>Vertebrata</taxon>
        <taxon>Euteleostomi</taxon>
        <taxon>Actinopterygii</taxon>
        <taxon>Neopterygii</taxon>
        <taxon>Teleostei</taxon>
        <taxon>Ostariophysi</taxon>
        <taxon>Siluriformes</taxon>
        <taxon>Clariidae</taxon>
        <taxon>Clarias</taxon>
    </lineage>
</organism>
<sequence>MLLFLSHVALLLHFGIKDAACRKTAETDVIKARLGEELTLDCTYNCSSGFIRGSWTWEDIPACGTCFWDKIEKNTSEDMCSVHIQTRNLTREQTLYNYSCFSETIDDPDLPKTLERLISLQIQDETTGPVIPRKIALNVVMKVAIYQNQNEINLIHLNKGLSSHSIQVPVGDKLRLECFSTNQHCEGQWMREDANHTEIITGKPVEWNQITEENEGTYTCQTNKPCTSQNISLVIGVIKIDDFGWIRPLAATALSVAVMLLLLLIYLCYKKRGKNVLDAEDSSAVIYENTRTKQGGTIHKPTVQDCQSDHEVPYADIVISVRGSSIPELTGLHGQTPRDHRL</sequence>
<evidence type="ECO:0000256" key="2">
    <source>
        <dbReference type="SAM" id="Phobius"/>
    </source>
</evidence>
<gene>
    <name evidence="5" type="ORF">DAT39_010422</name>
</gene>
<dbReference type="InterPro" id="IPR007110">
    <property type="entry name" value="Ig-like_dom"/>
</dbReference>
<dbReference type="EMBL" id="QNUK01000153">
    <property type="protein sequence ID" value="KAF5899872.1"/>
    <property type="molecule type" value="Genomic_DNA"/>
</dbReference>
<dbReference type="Proteomes" id="UP000727407">
    <property type="component" value="Unassembled WGS sequence"/>
</dbReference>
<evidence type="ECO:0000256" key="1">
    <source>
        <dbReference type="ARBA" id="ARBA00023319"/>
    </source>
</evidence>
<dbReference type="InterPro" id="IPR013783">
    <property type="entry name" value="Ig-like_fold"/>
</dbReference>
<dbReference type="InterPro" id="IPR003599">
    <property type="entry name" value="Ig_sub"/>
</dbReference>
<dbReference type="PROSITE" id="PS50835">
    <property type="entry name" value="IG_LIKE"/>
    <property type="match status" value="1"/>
</dbReference>
<proteinExistence type="predicted"/>
<feature type="transmembrane region" description="Helical" evidence="2">
    <location>
        <begin position="249"/>
        <end position="269"/>
    </location>
</feature>
<dbReference type="AlphaFoldDB" id="A0A8J4UN88"/>
<dbReference type="InterPro" id="IPR013151">
    <property type="entry name" value="Immunoglobulin_dom"/>
</dbReference>
<keyword evidence="1" id="KW-0393">Immunoglobulin domain</keyword>
<name>A0A8J4UN88_CLAMG</name>
<dbReference type="SMART" id="SM00409">
    <property type="entry name" value="IG"/>
    <property type="match status" value="2"/>
</dbReference>
<dbReference type="Gene3D" id="2.60.40.10">
    <property type="entry name" value="Immunoglobulins"/>
    <property type="match status" value="1"/>
</dbReference>
<dbReference type="OrthoDB" id="6370831at2759"/>
<evidence type="ECO:0000256" key="3">
    <source>
        <dbReference type="SAM" id="SignalP"/>
    </source>
</evidence>
<keyword evidence="2" id="KW-0472">Membrane</keyword>
<keyword evidence="3" id="KW-0732">Signal</keyword>
<accession>A0A8J4UN88</accession>
<dbReference type="SUPFAM" id="SSF48726">
    <property type="entry name" value="Immunoglobulin"/>
    <property type="match status" value="1"/>
</dbReference>
<keyword evidence="2" id="KW-0812">Transmembrane</keyword>
<comment type="caution">
    <text evidence="5">The sequence shown here is derived from an EMBL/GenBank/DDBJ whole genome shotgun (WGS) entry which is preliminary data.</text>
</comment>
<keyword evidence="6" id="KW-1185">Reference proteome</keyword>
<evidence type="ECO:0000313" key="6">
    <source>
        <dbReference type="Proteomes" id="UP000727407"/>
    </source>
</evidence>
<dbReference type="Pfam" id="PF00047">
    <property type="entry name" value="ig"/>
    <property type="match status" value="1"/>
</dbReference>
<reference evidence="5" key="1">
    <citation type="submission" date="2020-07" db="EMBL/GenBank/DDBJ databases">
        <title>Clarias magur genome sequencing, assembly and annotation.</title>
        <authorList>
            <person name="Kushwaha B."/>
            <person name="Kumar R."/>
            <person name="Das P."/>
            <person name="Joshi C.G."/>
            <person name="Kumar D."/>
            <person name="Nagpure N.S."/>
            <person name="Pandey M."/>
            <person name="Agarwal S."/>
            <person name="Srivastava S."/>
            <person name="Singh M."/>
            <person name="Sahoo L."/>
            <person name="Jayasankar P."/>
            <person name="Meher P.K."/>
            <person name="Koringa P.G."/>
            <person name="Iquebal M.A."/>
            <person name="Das S.P."/>
            <person name="Bit A."/>
            <person name="Patnaik S."/>
            <person name="Patel N."/>
            <person name="Shah T.M."/>
            <person name="Hinsu A."/>
            <person name="Jena J.K."/>
        </authorList>
    </citation>
    <scope>NUCLEOTIDE SEQUENCE</scope>
    <source>
        <strain evidence="5">CIFAMagur01</strain>
        <tissue evidence="5">Testis</tissue>
    </source>
</reference>
<feature type="domain" description="Ig-like" evidence="4">
    <location>
        <begin position="132"/>
        <end position="232"/>
    </location>
</feature>